<dbReference type="AlphaFoldDB" id="A0AAV2YYH6"/>
<sequence length="226" mass="25628">MGTLYPFVMQKYVHEAASKCFAVAKNRFTYLKEALYATDVVFQRANAPMVELEKEYWSDKHQLHGHKVEVSIATGSWAMLVSNGYRGAEVDVRAIGPASDSWNREPMAGDRSIFNKFLGHLTALWEETCDEYARDVNDVYFQTCVALTNVHVRSHPPQNEDEDAHRLHLNYMKDVADKANASRQASRDKQMKKSKMQLAALRQKGKDEDSDDLDSTNDLSNSTSSD</sequence>
<name>A0AAV2YYH6_9STRA</name>
<comment type="caution">
    <text evidence="2">The sequence shown here is derived from an EMBL/GenBank/DDBJ whole genome shotgun (WGS) entry which is preliminary data.</text>
</comment>
<feature type="compositionally biased region" description="Low complexity" evidence="1">
    <location>
        <begin position="216"/>
        <end position="226"/>
    </location>
</feature>
<gene>
    <name evidence="2" type="ORF">N0F65_003539</name>
</gene>
<protein>
    <recommendedName>
        <fullName evidence="4">DDE Tnp4 domain-containing protein</fullName>
    </recommendedName>
</protein>
<reference evidence="2" key="2">
    <citation type="journal article" date="2023" name="Microbiol Resour">
        <title>Decontamination and Annotation of the Draft Genome Sequence of the Oomycete Lagenidium giganteum ARSEF 373.</title>
        <authorList>
            <person name="Morgan W.R."/>
            <person name="Tartar A."/>
        </authorList>
    </citation>
    <scope>NUCLEOTIDE SEQUENCE</scope>
    <source>
        <strain evidence="2">ARSEF 373</strain>
    </source>
</reference>
<organism evidence="2 3">
    <name type="scientific">Lagenidium giganteum</name>
    <dbReference type="NCBI Taxonomy" id="4803"/>
    <lineage>
        <taxon>Eukaryota</taxon>
        <taxon>Sar</taxon>
        <taxon>Stramenopiles</taxon>
        <taxon>Oomycota</taxon>
        <taxon>Peronosporomycetes</taxon>
        <taxon>Pythiales</taxon>
        <taxon>Pythiaceae</taxon>
    </lineage>
</organism>
<evidence type="ECO:0000256" key="1">
    <source>
        <dbReference type="SAM" id="MobiDB-lite"/>
    </source>
</evidence>
<evidence type="ECO:0000313" key="2">
    <source>
        <dbReference type="EMBL" id="DAZ99752.1"/>
    </source>
</evidence>
<dbReference type="Proteomes" id="UP001146120">
    <property type="component" value="Unassembled WGS sequence"/>
</dbReference>
<keyword evidence="3" id="KW-1185">Reference proteome</keyword>
<accession>A0AAV2YYH6</accession>
<proteinExistence type="predicted"/>
<dbReference type="EMBL" id="DAKRPA010000077">
    <property type="protein sequence ID" value="DAZ99752.1"/>
    <property type="molecule type" value="Genomic_DNA"/>
</dbReference>
<evidence type="ECO:0008006" key="4">
    <source>
        <dbReference type="Google" id="ProtNLM"/>
    </source>
</evidence>
<reference evidence="2" key="1">
    <citation type="submission" date="2022-11" db="EMBL/GenBank/DDBJ databases">
        <authorList>
            <person name="Morgan W.R."/>
            <person name="Tartar A."/>
        </authorList>
    </citation>
    <scope>NUCLEOTIDE SEQUENCE</scope>
    <source>
        <strain evidence="2">ARSEF 373</strain>
    </source>
</reference>
<evidence type="ECO:0000313" key="3">
    <source>
        <dbReference type="Proteomes" id="UP001146120"/>
    </source>
</evidence>
<feature type="region of interest" description="Disordered" evidence="1">
    <location>
        <begin position="178"/>
        <end position="226"/>
    </location>
</feature>